<keyword evidence="8 11" id="KW-1015">Disulfide bond</keyword>
<evidence type="ECO:0000313" key="14">
    <source>
        <dbReference type="EMBL" id="KAL3123491.1"/>
    </source>
</evidence>
<evidence type="ECO:0000256" key="12">
    <source>
        <dbReference type="RuleBase" id="RU000454"/>
    </source>
</evidence>
<dbReference type="PROSITE" id="PS51767">
    <property type="entry name" value="PEPTIDASE_A1"/>
    <property type="match status" value="1"/>
</dbReference>
<evidence type="ECO:0000256" key="10">
    <source>
        <dbReference type="PIRSR" id="PIRSR601461-1"/>
    </source>
</evidence>
<comment type="caution">
    <text evidence="14">The sequence shown here is derived from an EMBL/GenBank/DDBJ whole genome shotgun (WGS) entry which is preliminary data.</text>
</comment>
<evidence type="ECO:0000256" key="1">
    <source>
        <dbReference type="ARBA" id="ARBA00004613"/>
    </source>
</evidence>
<dbReference type="InterPro" id="IPR033121">
    <property type="entry name" value="PEPTIDASE_A1"/>
</dbReference>
<evidence type="ECO:0000256" key="4">
    <source>
        <dbReference type="ARBA" id="ARBA00022670"/>
    </source>
</evidence>
<dbReference type="Gene3D" id="2.40.70.10">
    <property type="entry name" value="Acid Proteases"/>
    <property type="match status" value="2"/>
</dbReference>
<organism evidence="14 15">
    <name type="scientific">Heterodera trifolii</name>
    <dbReference type="NCBI Taxonomy" id="157864"/>
    <lineage>
        <taxon>Eukaryota</taxon>
        <taxon>Metazoa</taxon>
        <taxon>Ecdysozoa</taxon>
        <taxon>Nematoda</taxon>
        <taxon>Chromadorea</taxon>
        <taxon>Rhabditida</taxon>
        <taxon>Tylenchina</taxon>
        <taxon>Tylenchomorpha</taxon>
        <taxon>Tylenchoidea</taxon>
        <taxon>Heteroderidae</taxon>
        <taxon>Heteroderinae</taxon>
        <taxon>Heterodera</taxon>
    </lineage>
</organism>
<dbReference type="InterPro" id="IPR001461">
    <property type="entry name" value="Aspartic_peptidase_A1"/>
</dbReference>
<keyword evidence="5" id="KW-0732">Signal</keyword>
<comment type="similarity">
    <text evidence="2 12">Belongs to the peptidase A1 family.</text>
</comment>
<evidence type="ECO:0000256" key="8">
    <source>
        <dbReference type="ARBA" id="ARBA00023157"/>
    </source>
</evidence>
<evidence type="ECO:0000256" key="9">
    <source>
        <dbReference type="ARBA" id="ARBA00023180"/>
    </source>
</evidence>
<evidence type="ECO:0000313" key="15">
    <source>
        <dbReference type="Proteomes" id="UP001620626"/>
    </source>
</evidence>
<feature type="disulfide bond" evidence="11">
    <location>
        <begin position="399"/>
        <end position="435"/>
    </location>
</feature>
<proteinExistence type="inferred from homology"/>
<evidence type="ECO:0000256" key="7">
    <source>
        <dbReference type="ARBA" id="ARBA00022801"/>
    </source>
</evidence>
<name>A0ABD2M7R6_9BILA</name>
<keyword evidence="4 12" id="KW-0645">Protease</keyword>
<sequence>MIAKKQNGTDKEALICRLHRHESPQNSLQIVKLCPSVRSLCLLADCFSKMPLPPLLRLLPLFLLCAVFLLPDSASSEVFKLPLRRFDSLRFQLRRKGRLAVKAYHEAERVSRLYHSSEPGYLRAKYQQTVYDYYDLEYVALITIGSPPQEFEVVMDTGSANLWVPDTTCNSTSTQKCFKWCQISFYCSANCDEYCCGESSKVSTCDQKSKFNSAKSSTYEQKGKAFQIMYGTGFVYGFLGMDTVRLGASIDQNALTIPKAFIGQAISMGKFFRDLPIDGIFGLAFKQGKLEKPMFTVFLESEGIDAVNKRGGTFTWGGMDEQNCGPIIGWTPLTHQAYYEFEIQGVAYGSKSLSKKKQKVISDTGTSLIIGSRSIVKSLANSIGGMRWDSENGLFLLPCDKHFEPLIFTINGKAYPIARETLVINAGDPQNPNECIFALVPYDSWGTGPAWIFGDPFIRQYCNIYDIGNKQIGFALARGQKDEAGK</sequence>
<feature type="active site" evidence="10">
    <location>
        <position position="363"/>
    </location>
</feature>
<dbReference type="CDD" id="cd05471">
    <property type="entry name" value="pepsin_like"/>
    <property type="match status" value="1"/>
</dbReference>
<dbReference type="GO" id="GO:0004190">
    <property type="term" value="F:aspartic-type endopeptidase activity"/>
    <property type="evidence" value="ECO:0007669"/>
    <property type="project" value="UniProtKB-KW"/>
</dbReference>
<evidence type="ECO:0000256" key="6">
    <source>
        <dbReference type="ARBA" id="ARBA00022750"/>
    </source>
</evidence>
<dbReference type="Pfam" id="PF00026">
    <property type="entry name" value="Asp"/>
    <property type="match status" value="1"/>
</dbReference>
<dbReference type="InterPro" id="IPR001969">
    <property type="entry name" value="Aspartic_peptidase_AS"/>
</dbReference>
<dbReference type="Proteomes" id="UP001620626">
    <property type="component" value="Unassembled WGS sequence"/>
</dbReference>
<dbReference type="GO" id="GO:0006508">
    <property type="term" value="P:proteolysis"/>
    <property type="evidence" value="ECO:0007669"/>
    <property type="project" value="UniProtKB-KW"/>
</dbReference>
<feature type="active site" evidence="10">
    <location>
        <position position="156"/>
    </location>
</feature>
<dbReference type="PRINTS" id="PR00792">
    <property type="entry name" value="PEPSIN"/>
</dbReference>
<gene>
    <name evidence="14" type="ORF">niasHT_000887</name>
</gene>
<accession>A0ABD2M7R6</accession>
<keyword evidence="6 12" id="KW-0064">Aspartyl protease</keyword>
<dbReference type="EMBL" id="JBICBT010000100">
    <property type="protein sequence ID" value="KAL3123491.1"/>
    <property type="molecule type" value="Genomic_DNA"/>
</dbReference>
<dbReference type="PANTHER" id="PTHR47966:SF45">
    <property type="entry name" value="PEPTIDASE A1 DOMAIN-CONTAINING PROTEIN"/>
    <property type="match status" value="1"/>
</dbReference>
<evidence type="ECO:0000256" key="2">
    <source>
        <dbReference type="ARBA" id="ARBA00007447"/>
    </source>
</evidence>
<reference evidence="14 15" key="1">
    <citation type="submission" date="2024-10" db="EMBL/GenBank/DDBJ databases">
        <authorList>
            <person name="Kim D."/>
        </authorList>
    </citation>
    <scope>NUCLEOTIDE SEQUENCE [LARGE SCALE GENOMIC DNA]</scope>
    <source>
        <strain evidence="14">BH-2024</strain>
    </source>
</reference>
<comment type="subcellular location">
    <subcellularLocation>
        <location evidence="1">Secreted</location>
    </subcellularLocation>
</comment>
<evidence type="ECO:0000256" key="3">
    <source>
        <dbReference type="ARBA" id="ARBA00022525"/>
    </source>
</evidence>
<feature type="domain" description="Peptidase A1" evidence="13">
    <location>
        <begin position="138"/>
        <end position="475"/>
    </location>
</feature>
<keyword evidence="3" id="KW-0964">Secreted</keyword>
<keyword evidence="7 12" id="KW-0378">Hydrolase</keyword>
<evidence type="ECO:0000259" key="13">
    <source>
        <dbReference type="PROSITE" id="PS51767"/>
    </source>
</evidence>
<dbReference type="PROSITE" id="PS00141">
    <property type="entry name" value="ASP_PROTEASE"/>
    <property type="match status" value="1"/>
</dbReference>
<evidence type="ECO:0000256" key="5">
    <source>
        <dbReference type="ARBA" id="ARBA00022729"/>
    </source>
</evidence>
<evidence type="ECO:0000256" key="11">
    <source>
        <dbReference type="PIRSR" id="PIRSR601461-2"/>
    </source>
</evidence>
<dbReference type="InterPro" id="IPR034164">
    <property type="entry name" value="Pepsin-like_dom"/>
</dbReference>
<protein>
    <recommendedName>
        <fullName evidence="13">Peptidase A1 domain-containing protein</fullName>
    </recommendedName>
</protein>
<keyword evidence="15" id="KW-1185">Reference proteome</keyword>
<dbReference type="AlphaFoldDB" id="A0ABD2M7R6"/>
<keyword evidence="9" id="KW-0325">Glycoprotein</keyword>
<dbReference type="SUPFAM" id="SSF50630">
    <property type="entry name" value="Acid proteases"/>
    <property type="match status" value="1"/>
</dbReference>
<dbReference type="InterPro" id="IPR021109">
    <property type="entry name" value="Peptidase_aspartic_dom_sf"/>
</dbReference>
<dbReference type="GO" id="GO:0005576">
    <property type="term" value="C:extracellular region"/>
    <property type="evidence" value="ECO:0007669"/>
    <property type="project" value="UniProtKB-SubCell"/>
</dbReference>
<dbReference type="FunFam" id="2.40.70.10:FF:000058">
    <property type="entry name" value="ASpartyl Protease"/>
    <property type="match status" value="1"/>
</dbReference>
<dbReference type="PANTHER" id="PTHR47966">
    <property type="entry name" value="BETA-SITE APP-CLEAVING ENZYME, ISOFORM A-RELATED"/>
    <property type="match status" value="1"/>
</dbReference>